<gene>
    <name evidence="2" type="ORF">METZ01_LOCUS481660</name>
</gene>
<protein>
    <submittedName>
        <fullName evidence="2">Uncharacterized protein</fullName>
    </submittedName>
</protein>
<proteinExistence type="predicted"/>
<reference evidence="2" key="1">
    <citation type="submission" date="2018-05" db="EMBL/GenBank/DDBJ databases">
        <authorList>
            <person name="Lanie J.A."/>
            <person name="Ng W.-L."/>
            <person name="Kazmierczak K.M."/>
            <person name="Andrzejewski T.M."/>
            <person name="Davidsen T.M."/>
            <person name="Wayne K.J."/>
            <person name="Tettelin H."/>
            <person name="Glass J.I."/>
            <person name="Rusch D."/>
            <person name="Podicherti R."/>
            <person name="Tsui H.-C.T."/>
            <person name="Winkler M.E."/>
        </authorList>
    </citation>
    <scope>NUCLEOTIDE SEQUENCE</scope>
</reference>
<name>A0A383C8S0_9ZZZZ</name>
<dbReference type="GO" id="GO:0008821">
    <property type="term" value="F:crossover junction DNA endonuclease activity"/>
    <property type="evidence" value="ECO:0007669"/>
    <property type="project" value="UniProtKB-EC"/>
</dbReference>
<dbReference type="Pfam" id="PF01870">
    <property type="entry name" value="Hjc"/>
    <property type="match status" value="1"/>
</dbReference>
<evidence type="ECO:0000313" key="2">
    <source>
        <dbReference type="EMBL" id="SVE28806.1"/>
    </source>
</evidence>
<organism evidence="2">
    <name type="scientific">marine metagenome</name>
    <dbReference type="NCBI Taxonomy" id="408172"/>
    <lineage>
        <taxon>unclassified sequences</taxon>
        <taxon>metagenomes</taxon>
        <taxon>ecological metagenomes</taxon>
    </lineage>
</organism>
<dbReference type="SUPFAM" id="SSF52980">
    <property type="entry name" value="Restriction endonuclease-like"/>
    <property type="match status" value="1"/>
</dbReference>
<dbReference type="GO" id="GO:0003676">
    <property type="term" value="F:nucleic acid binding"/>
    <property type="evidence" value="ECO:0007669"/>
    <property type="project" value="InterPro"/>
</dbReference>
<comment type="catalytic activity">
    <reaction evidence="1">
        <text>Endonucleolytic cleavage at a junction such as a reciprocal single-stranded crossover between two homologous DNA duplexes (Holliday junction).</text>
        <dbReference type="EC" id="3.1.21.10"/>
    </reaction>
</comment>
<dbReference type="Gene3D" id="3.40.1350.10">
    <property type="match status" value="1"/>
</dbReference>
<dbReference type="InterPro" id="IPR002732">
    <property type="entry name" value="Hjc"/>
</dbReference>
<feature type="non-terminal residue" evidence="2">
    <location>
        <position position="1"/>
    </location>
</feature>
<dbReference type="InterPro" id="IPR011335">
    <property type="entry name" value="Restrct_endonuc-II-like"/>
</dbReference>
<dbReference type="EMBL" id="UINC01206943">
    <property type="protein sequence ID" value="SVE28806.1"/>
    <property type="molecule type" value="Genomic_DNA"/>
</dbReference>
<accession>A0A383C8S0</accession>
<dbReference type="InterPro" id="IPR011856">
    <property type="entry name" value="tRNA_endonuc-like_dom_sf"/>
</dbReference>
<sequence>DIAEYYAITWLWDHGYNVFKNCGCTGPVDLVAMTPEGKVLLIDVKSYKDGRLSARSDLQKELGVQYLHFNSETRKMRFVEHKK</sequence>
<evidence type="ECO:0000256" key="1">
    <source>
        <dbReference type="ARBA" id="ARBA00029354"/>
    </source>
</evidence>
<dbReference type="AlphaFoldDB" id="A0A383C8S0"/>